<dbReference type="SMART" id="SM00739">
    <property type="entry name" value="KOW"/>
    <property type="match status" value="1"/>
</dbReference>
<dbReference type="EMBL" id="CP157895">
    <property type="protein sequence ID" value="XBT18554.1"/>
    <property type="molecule type" value="Genomic_DNA"/>
</dbReference>
<dbReference type="Gene3D" id="2.30.30.30">
    <property type="match status" value="1"/>
</dbReference>
<dbReference type="InterPro" id="IPR008991">
    <property type="entry name" value="Translation_prot_SH3-like_sf"/>
</dbReference>
<proteinExistence type="predicted"/>
<reference evidence="2" key="1">
    <citation type="submission" date="2024-06" db="EMBL/GenBank/DDBJ databases">
        <title>Diversity, functionality, and evolutionary history of bacterial symbionts in false click beetles (Coleoptera, Throscidae).</title>
        <authorList>
            <person name="Wierz J.C."/>
            <person name="Malm H."/>
            <person name="Kaltenpoth M."/>
            <person name="Engl T."/>
        </authorList>
    </citation>
    <scope>NUCLEOTIDE SEQUENCE</scope>
    <source>
        <strain evidence="2">Tder</strain>
    </source>
</reference>
<dbReference type="InterPro" id="IPR014722">
    <property type="entry name" value="Rib_uL2_dom2"/>
</dbReference>
<sequence length="77" mass="9237">MNNKIKKGNYVLILSGKYKNKINKVIKINKKKKKILIKNINFLYKNIKYNYSLIGKKIKKEYFINISKVIKVKLINY</sequence>
<organism evidence="2">
    <name type="scientific">Candidatus Shikimatogenerans sp. Tder</name>
    <dbReference type="NCBI Taxonomy" id="3158566"/>
    <lineage>
        <taxon>Bacteria</taxon>
        <taxon>Pseudomonadati</taxon>
        <taxon>Bacteroidota</taxon>
        <taxon>Flavobacteriia</taxon>
        <taxon>Flavobacteriales</taxon>
        <taxon>Candidatus Shikimatogenerans</taxon>
    </lineage>
</organism>
<evidence type="ECO:0000259" key="1">
    <source>
        <dbReference type="SMART" id="SM00739"/>
    </source>
</evidence>
<gene>
    <name evidence="2" type="ORF">ABNO82_00380</name>
</gene>
<dbReference type="AlphaFoldDB" id="A0AAU7QRE0"/>
<evidence type="ECO:0000313" key="2">
    <source>
        <dbReference type="EMBL" id="XBT18554.1"/>
    </source>
</evidence>
<dbReference type="InterPro" id="IPR005824">
    <property type="entry name" value="KOW"/>
</dbReference>
<dbReference type="SUPFAM" id="SSF50104">
    <property type="entry name" value="Translation proteins SH3-like domain"/>
    <property type="match status" value="1"/>
</dbReference>
<protein>
    <submittedName>
        <fullName evidence="2">KOW motif-containing protein</fullName>
    </submittedName>
</protein>
<accession>A0AAU7QRE0</accession>
<dbReference type="Pfam" id="PF00467">
    <property type="entry name" value="KOW"/>
    <property type="match status" value="1"/>
</dbReference>
<name>A0AAU7QRE0_9FLAO</name>
<feature type="domain" description="KOW" evidence="1">
    <location>
        <begin position="4"/>
        <end position="31"/>
    </location>
</feature>